<evidence type="ECO:0000256" key="1">
    <source>
        <dbReference type="SAM" id="MobiDB-lite"/>
    </source>
</evidence>
<feature type="domain" description="DUF6593" evidence="2">
    <location>
        <begin position="204"/>
        <end position="363"/>
    </location>
</feature>
<feature type="compositionally biased region" description="Pro residues" evidence="1">
    <location>
        <begin position="38"/>
        <end position="54"/>
    </location>
</feature>
<evidence type="ECO:0000313" key="3">
    <source>
        <dbReference type="EMBL" id="CAL1701487.1"/>
    </source>
</evidence>
<protein>
    <recommendedName>
        <fullName evidence="2">DUF6593 domain-containing protein</fullName>
    </recommendedName>
</protein>
<dbReference type="EMBL" id="OZ037945">
    <property type="protein sequence ID" value="CAL1701487.1"/>
    <property type="molecule type" value="Genomic_DNA"/>
</dbReference>
<reference evidence="4" key="1">
    <citation type="submission" date="2024-04" db="EMBL/GenBank/DDBJ databases">
        <authorList>
            <person name="Shaw F."/>
            <person name="Minotto A."/>
        </authorList>
    </citation>
    <scope>NUCLEOTIDE SEQUENCE [LARGE SCALE GENOMIC DNA]</scope>
</reference>
<name>A0ABP1D4T3_9APHY</name>
<keyword evidence="4" id="KW-1185">Reference proteome</keyword>
<dbReference type="Proteomes" id="UP001497453">
    <property type="component" value="Chromosome 2"/>
</dbReference>
<feature type="compositionally biased region" description="Low complexity" evidence="1">
    <location>
        <begin position="161"/>
        <end position="183"/>
    </location>
</feature>
<proteinExistence type="predicted"/>
<gene>
    <name evidence="3" type="ORF">GFSPODELE1_LOCUS3616</name>
</gene>
<sequence length="374" mass="40360">MSYPPYNAAPYPPQGGAPSYPSYPGQPPYQAGYQPSSSPYPPQGPPAPGAPPPQGYQASYGQPQQPSYGGYPGQPHSGYQQPPAAGGYTPNYAPAYNSGYQPPRSPQPPTALSPQGYPGQPGPQPPTGHSPGYPGQSGYGSPYPAHTPAAPGYGQQAPVHGYGQAPVPGYAPAGGAFPPQQAAPVSQTPVRFQFRQDNGFDSSGTITDENNQTLYKLKDASDKHTWSKYLKSRPLNILRGDGSKVASFDWKDGPSEAKLEAYAVWSRGEKVKLRVEGDILDQDWKFKLPNGRAYEWEGPGDDQIFNLLDHQQVTGEGFDAEAKSIARYEMHSDNRDATLDILPEALAVPDLLDAAVITSFYLEFYMFMESQEAQ</sequence>
<organism evidence="3 4">
    <name type="scientific">Somion occarium</name>
    <dbReference type="NCBI Taxonomy" id="3059160"/>
    <lineage>
        <taxon>Eukaryota</taxon>
        <taxon>Fungi</taxon>
        <taxon>Dikarya</taxon>
        <taxon>Basidiomycota</taxon>
        <taxon>Agaricomycotina</taxon>
        <taxon>Agaricomycetes</taxon>
        <taxon>Polyporales</taxon>
        <taxon>Cerrenaceae</taxon>
        <taxon>Somion</taxon>
    </lineage>
</organism>
<accession>A0ABP1D4T3</accession>
<feature type="compositionally biased region" description="Low complexity" evidence="1">
    <location>
        <begin position="129"/>
        <end position="144"/>
    </location>
</feature>
<feature type="region of interest" description="Disordered" evidence="1">
    <location>
        <begin position="1"/>
        <end position="183"/>
    </location>
</feature>
<dbReference type="Pfam" id="PF20236">
    <property type="entry name" value="DUF6593"/>
    <property type="match status" value="1"/>
</dbReference>
<dbReference type="InterPro" id="IPR046528">
    <property type="entry name" value="DUF6593"/>
</dbReference>
<evidence type="ECO:0000313" key="4">
    <source>
        <dbReference type="Proteomes" id="UP001497453"/>
    </source>
</evidence>
<feature type="compositionally biased region" description="Low complexity" evidence="1">
    <location>
        <begin position="16"/>
        <end position="37"/>
    </location>
</feature>
<evidence type="ECO:0000259" key="2">
    <source>
        <dbReference type="Pfam" id="PF20236"/>
    </source>
</evidence>